<feature type="transmembrane region" description="Helical" evidence="1">
    <location>
        <begin position="6"/>
        <end position="23"/>
    </location>
</feature>
<proteinExistence type="predicted"/>
<dbReference type="Proteomes" id="UP001300672">
    <property type="component" value="Chromosome"/>
</dbReference>
<keyword evidence="1" id="KW-0812">Transmembrane</keyword>
<evidence type="ECO:0000313" key="2">
    <source>
        <dbReference type="EMBL" id="WGZ90551.1"/>
    </source>
</evidence>
<dbReference type="EMBL" id="CP124755">
    <property type="protein sequence ID" value="WGZ90551.1"/>
    <property type="molecule type" value="Genomic_DNA"/>
</dbReference>
<reference evidence="2" key="1">
    <citation type="journal article" date="2023" name="Int. J. Mol. Sci.">
        <title>Metagenomics Revealed a New Genus 'Candidatus Thiocaldithrix dubininis' gen. nov., sp. nov. and a New Species 'Candidatus Thiothrix putei' sp. nov. in the Family Thiotrichaceae, Some Members of Which Have Traits of Both Na+- and H+-Motive Energetics.</title>
        <authorList>
            <person name="Ravin N.V."/>
            <person name="Muntyan M.S."/>
            <person name="Smolyakov D.D."/>
            <person name="Rudenko T.S."/>
            <person name="Beletsky A.V."/>
            <person name="Mardanov A.V."/>
            <person name="Grabovich M.Y."/>
        </authorList>
    </citation>
    <scope>NUCLEOTIDE SEQUENCE</scope>
    <source>
        <strain evidence="2">GKL-01</strain>
    </source>
</reference>
<accession>A0AA95H9G9</accession>
<keyword evidence="1" id="KW-0472">Membrane</keyword>
<gene>
    <name evidence="2" type="ORF">QJT80_13835</name>
</gene>
<organism evidence="2">
    <name type="scientific">Candidatus Thiocaldithrix dubininis</name>
    <dbReference type="NCBI Taxonomy" id="3080823"/>
    <lineage>
        <taxon>Bacteria</taxon>
        <taxon>Pseudomonadati</taxon>
        <taxon>Pseudomonadota</taxon>
        <taxon>Gammaproteobacteria</taxon>
        <taxon>Thiotrichales</taxon>
        <taxon>Thiotrichaceae</taxon>
        <taxon>Candidatus Thiocaldithrix</taxon>
    </lineage>
</organism>
<dbReference type="KEGG" id="tdu:QJT80_13835"/>
<protein>
    <submittedName>
        <fullName evidence="2">Uncharacterized protein</fullName>
    </submittedName>
</protein>
<dbReference type="AlphaFoldDB" id="A0AA95H9G9"/>
<sequence>MDRELIQLLVVLLIGLGLGSFVVQRWHKQDFPQQALYMEIKNTRDELIPLVKIEHGSDFLQERILLTQLRPGESRMITLNHEPGKGYSVEAQLKNNDKIEACVGKLSIDWVDHIEIGNNGVNSVD</sequence>
<evidence type="ECO:0000256" key="1">
    <source>
        <dbReference type="SAM" id="Phobius"/>
    </source>
</evidence>
<reference evidence="2" key="2">
    <citation type="submission" date="2023-04" db="EMBL/GenBank/DDBJ databases">
        <authorList>
            <person name="Beletskiy A.V."/>
            <person name="Mardanov A.V."/>
            <person name="Ravin N.V."/>
        </authorList>
    </citation>
    <scope>NUCLEOTIDE SEQUENCE</scope>
    <source>
        <strain evidence="2">GKL-01</strain>
    </source>
</reference>
<keyword evidence="1" id="KW-1133">Transmembrane helix</keyword>
<name>A0AA95H9G9_9GAMM</name>